<dbReference type="Proteomes" id="UP000235826">
    <property type="component" value="Chromosome"/>
</dbReference>
<dbReference type="AlphaFoldDB" id="A0A2K9PRC2"/>
<evidence type="ECO:0000313" key="1">
    <source>
        <dbReference type="EMBL" id="AUP79623.1"/>
    </source>
</evidence>
<dbReference type="OrthoDB" id="676614at2"/>
<reference evidence="1 2" key="1">
    <citation type="submission" date="2018-01" db="EMBL/GenBank/DDBJ databases">
        <title>Complete genome sequence of Flavivirga eckloniae ECD14 isolated from seaweed Ecklonia cava.</title>
        <authorList>
            <person name="Lee J.H."/>
            <person name="Baik K.S."/>
            <person name="Seong C.N."/>
        </authorList>
    </citation>
    <scope>NUCLEOTIDE SEQUENCE [LARGE SCALE GENOMIC DNA]</scope>
    <source>
        <strain evidence="1 2">ECD14</strain>
    </source>
</reference>
<name>A0A2K9PRC2_9FLAO</name>
<proteinExistence type="predicted"/>
<dbReference type="RefSeq" id="WP_102756276.1">
    <property type="nucleotide sequence ID" value="NZ_CP025791.1"/>
</dbReference>
<gene>
    <name evidence="1" type="ORF">C1H87_13260</name>
</gene>
<keyword evidence="2" id="KW-1185">Reference proteome</keyword>
<dbReference type="EMBL" id="CP025791">
    <property type="protein sequence ID" value="AUP79623.1"/>
    <property type="molecule type" value="Genomic_DNA"/>
</dbReference>
<accession>A0A2K9PRC2</accession>
<dbReference type="NCBIfam" id="NF033205">
    <property type="entry name" value="IPExxxVDY"/>
    <property type="match status" value="1"/>
</dbReference>
<dbReference type="KEGG" id="fek:C1H87_13260"/>
<protein>
    <submittedName>
        <fullName evidence="1">IPExxxVDY family protein</fullName>
    </submittedName>
</protein>
<evidence type="ECO:0000313" key="2">
    <source>
        <dbReference type="Proteomes" id="UP000235826"/>
    </source>
</evidence>
<dbReference type="InterPro" id="IPR047690">
    <property type="entry name" value="IPExxxVDY_fam"/>
</dbReference>
<organism evidence="1 2">
    <name type="scientific">Flavivirga eckloniae</name>
    <dbReference type="NCBI Taxonomy" id="1803846"/>
    <lineage>
        <taxon>Bacteria</taxon>
        <taxon>Pseudomonadati</taxon>
        <taxon>Bacteroidota</taxon>
        <taxon>Flavobacteriia</taxon>
        <taxon>Flavobacteriales</taxon>
        <taxon>Flavobacteriaceae</taxon>
        <taxon>Flavivirga</taxon>
    </lineage>
</organism>
<sequence>MAIHKLILNDIFEEDLYTLVAIHCTLEDYRLAYLLNRFLGISLIRKPLDLDYQNGESTYSIFEWEDKKQQTIWNLVSNVCKMEVYRESANESLFDSEEKITRIAYLVPEYKTVNYFLKIDNEVKSSKEKYILNNILKAPQIATAYSIDVNQLKSKDNLIFN</sequence>